<keyword evidence="4" id="KW-1185">Reference proteome</keyword>
<sequence length="211" mass="22552">MRLKLFPLALAAVLALGLAGCGTKDAAGSSSAPSSSPAGSSASSEADSQTEEDAASSQSSTSKRPQSDTVTIVVEGEEEELPVTLFEGEGYSIYLPEGEWTHTEAGDGSQVQDVFAAVENDKVLLAIQSSGEESATLDQVYDALLEEGYLQSDDNDQYFALSEDGVVTCQYIVEGTDGQIWYISWCYPDTTEYVEGWGSRIPQLIETFEAE</sequence>
<gene>
    <name evidence="3" type="ORF">JCM17207_08360</name>
</gene>
<dbReference type="PROSITE" id="PS51257">
    <property type="entry name" value="PROKAR_LIPOPROTEIN"/>
    <property type="match status" value="1"/>
</dbReference>
<dbReference type="EMBL" id="BQKV01000027">
    <property type="protein sequence ID" value="GJN64211.1"/>
    <property type="molecule type" value="Genomic_DNA"/>
</dbReference>
<dbReference type="AlphaFoldDB" id="A0AA37IXP8"/>
<proteinExistence type="predicted"/>
<feature type="compositionally biased region" description="Low complexity" evidence="1">
    <location>
        <begin position="25"/>
        <end position="47"/>
    </location>
</feature>
<dbReference type="Proteomes" id="UP001055185">
    <property type="component" value="Unassembled WGS sequence"/>
</dbReference>
<evidence type="ECO:0000313" key="4">
    <source>
        <dbReference type="Proteomes" id="UP001055185"/>
    </source>
</evidence>
<evidence type="ECO:0008006" key="5">
    <source>
        <dbReference type="Google" id="ProtNLM"/>
    </source>
</evidence>
<protein>
    <recommendedName>
        <fullName evidence="5">PsbP C-terminal domain-containing protein</fullName>
    </recommendedName>
</protein>
<accession>A0AA37IXP8</accession>
<organism evidence="3 4">
    <name type="scientific">Faecalibacterium gallinarum</name>
    <dbReference type="NCBI Taxonomy" id="2903556"/>
    <lineage>
        <taxon>Bacteria</taxon>
        <taxon>Bacillati</taxon>
        <taxon>Bacillota</taxon>
        <taxon>Clostridia</taxon>
        <taxon>Eubacteriales</taxon>
        <taxon>Oscillospiraceae</taxon>
        <taxon>Faecalibacterium</taxon>
    </lineage>
</organism>
<evidence type="ECO:0000256" key="2">
    <source>
        <dbReference type="SAM" id="SignalP"/>
    </source>
</evidence>
<evidence type="ECO:0000256" key="1">
    <source>
        <dbReference type="SAM" id="MobiDB-lite"/>
    </source>
</evidence>
<evidence type="ECO:0000313" key="3">
    <source>
        <dbReference type="EMBL" id="GJN64211.1"/>
    </source>
</evidence>
<feature type="chain" id="PRO_5041303643" description="PsbP C-terminal domain-containing protein" evidence="2">
    <location>
        <begin position="27"/>
        <end position="211"/>
    </location>
</feature>
<feature type="region of interest" description="Disordered" evidence="1">
    <location>
        <begin position="23"/>
        <end position="69"/>
    </location>
</feature>
<feature type="signal peptide" evidence="2">
    <location>
        <begin position="1"/>
        <end position="26"/>
    </location>
</feature>
<reference evidence="3" key="1">
    <citation type="journal article" date="2022" name="Int. J. Syst. Evol. Microbiol.">
        <title>Genome-based, phenotypic and chemotaxonomic classification of Faecalibacterium strains: proposal of three novel species Faecalibacterium duncaniae sp. nov., Faecalibacterium hattorii sp. nov. and Faecalibacterium gallinarum sp. nov. .</title>
        <authorList>
            <person name="Sakamoto M."/>
            <person name="Sakurai N."/>
            <person name="Tanno H."/>
            <person name="Iino T."/>
            <person name="Ohkuma M."/>
            <person name="Endo A."/>
        </authorList>
    </citation>
    <scope>NUCLEOTIDE SEQUENCE</scope>
    <source>
        <strain evidence="3">JCM 17207</strain>
    </source>
</reference>
<name>A0AA37IXP8_9FIRM</name>
<keyword evidence="2" id="KW-0732">Signal</keyword>
<dbReference type="RefSeq" id="WP_238316443.1">
    <property type="nucleotide sequence ID" value="NZ_BQKV01000027.1"/>
</dbReference>
<comment type="caution">
    <text evidence="3">The sequence shown here is derived from an EMBL/GenBank/DDBJ whole genome shotgun (WGS) entry which is preliminary data.</text>
</comment>